<evidence type="ECO:0000313" key="3">
    <source>
        <dbReference type="Proteomes" id="UP000029640"/>
    </source>
</evidence>
<keyword evidence="3" id="KW-1185">Reference proteome</keyword>
<dbReference type="EMBL" id="AUVB01000053">
    <property type="protein sequence ID" value="KGE03640.1"/>
    <property type="molecule type" value="Genomic_DNA"/>
</dbReference>
<sequence length="37" mass="3752">MNVAVTPENLPAGPQLLDSAGQPAAGKVAYHTEITCS</sequence>
<proteinExistence type="predicted"/>
<evidence type="ECO:0000256" key="1">
    <source>
        <dbReference type="SAM" id="MobiDB-lite"/>
    </source>
</evidence>
<name>A0A095VQK5_9GAMM</name>
<gene>
    <name evidence="2" type="ORF">HRUBRA_01731</name>
</gene>
<evidence type="ECO:0000313" key="2">
    <source>
        <dbReference type="EMBL" id="KGE03640.1"/>
    </source>
</evidence>
<dbReference type="Proteomes" id="UP000029640">
    <property type="component" value="Unassembled WGS sequence"/>
</dbReference>
<reference evidence="2 3" key="1">
    <citation type="journal article" date="2014" name="Genome Announc.">
        <title>Genome Sequence of Gammaproteobacterial Pseudohaliea rubra Type Strain DSM 19751, Isolated from Coastal Seawater of the Mediterranean Sea.</title>
        <authorList>
            <person name="Spring S."/>
            <person name="Fiebig A."/>
            <person name="Riedel T."/>
            <person name="Goker M."/>
            <person name="Klenk H.P."/>
        </authorList>
    </citation>
    <scope>NUCLEOTIDE SEQUENCE [LARGE SCALE GENOMIC DNA]</scope>
    <source>
        <strain evidence="2 3">DSM 19751</strain>
    </source>
</reference>
<organism evidence="2 3">
    <name type="scientific">Pseudohaliea rubra DSM 19751</name>
    <dbReference type="NCBI Taxonomy" id="1265313"/>
    <lineage>
        <taxon>Bacteria</taxon>
        <taxon>Pseudomonadati</taxon>
        <taxon>Pseudomonadota</taxon>
        <taxon>Gammaproteobacteria</taxon>
        <taxon>Cellvibrionales</taxon>
        <taxon>Halieaceae</taxon>
        <taxon>Pseudohaliea</taxon>
    </lineage>
</organism>
<protein>
    <submittedName>
        <fullName evidence="2">Uncharacterized protein</fullName>
    </submittedName>
</protein>
<dbReference type="AlphaFoldDB" id="A0A095VQK5"/>
<comment type="caution">
    <text evidence="2">The sequence shown here is derived from an EMBL/GenBank/DDBJ whole genome shotgun (WGS) entry which is preliminary data.</text>
</comment>
<feature type="region of interest" description="Disordered" evidence="1">
    <location>
        <begin position="1"/>
        <end position="24"/>
    </location>
</feature>
<dbReference type="STRING" id="1265313.HRUBRA_01731"/>
<accession>A0A095VQK5</accession>
<dbReference type="HOGENOM" id="CLU_3344378_0_0_6"/>